<feature type="repeat" description="TPR" evidence="1">
    <location>
        <begin position="394"/>
        <end position="427"/>
    </location>
</feature>
<dbReference type="SUPFAM" id="SSF48452">
    <property type="entry name" value="TPR-like"/>
    <property type="match status" value="1"/>
</dbReference>
<evidence type="ECO:0000313" key="3">
    <source>
        <dbReference type="Proteomes" id="UP001549167"/>
    </source>
</evidence>
<accession>A0ABV2KYE6</accession>
<evidence type="ECO:0000313" key="2">
    <source>
        <dbReference type="EMBL" id="MET3683591.1"/>
    </source>
</evidence>
<gene>
    <name evidence="2" type="ORF">ABID56_001686</name>
</gene>
<comment type="caution">
    <text evidence="2">The sequence shown here is derived from an EMBL/GenBank/DDBJ whole genome shotgun (WGS) entry which is preliminary data.</text>
</comment>
<reference evidence="2 3" key="1">
    <citation type="submission" date="2024-06" db="EMBL/GenBank/DDBJ databases">
        <title>Genomic Encyclopedia of Type Strains, Phase IV (KMG-IV): sequencing the most valuable type-strain genomes for metagenomic binning, comparative biology and taxonomic classification.</title>
        <authorList>
            <person name="Goeker M."/>
        </authorList>
    </citation>
    <scope>NUCLEOTIDE SEQUENCE [LARGE SCALE GENOMIC DNA]</scope>
    <source>
        <strain evidence="2 3">DSM 23520</strain>
    </source>
</reference>
<dbReference type="InterPro" id="IPR011990">
    <property type="entry name" value="TPR-like_helical_dom_sf"/>
</dbReference>
<organism evidence="2 3">
    <name type="scientific">Alkalibacillus flavidus</name>
    <dbReference type="NCBI Taxonomy" id="546021"/>
    <lineage>
        <taxon>Bacteria</taxon>
        <taxon>Bacillati</taxon>
        <taxon>Bacillota</taxon>
        <taxon>Bacilli</taxon>
        <taxon>Bacillales</taxon>
        <taxon>Bacillaceae</taxon>
        <taxon>Alkalibacillus</taxon>
    </lineage>
</organism>
<name>A0ABV2KYE6_9BACI</name>
<keyword evidence="3" id="KW-1185">Reference proteome</keyword>
<dbReference type="PROSITE" id="PS50005">
    <property type="entry name" value="TPR"/>
    <property type="match status" value="1"/>
</dbReference>
<protein>
    <submittedName>
        <fullName evidence="2">Tetratricopeptide (TPR) repeat protein</fullName>
    </submittedName>
</protein>
<dbReference type="EMBL" id="JBEPMX010000007">
    <property type="protein sequence ID" value="MET3683591.1"/>
    <property type="molecule type" value="Genomic_DNA"/>
</dbReference>
<proteinExistence type="predicted"/>
<dbReference type="RefSeq" id="WP_354220155.1">
    <property type="nucleotide sequence ID" value="NZ_JBEPMX010000007.1"/>
</dbReference>
<dbReference type="Gene3D" id="1.25.40.10">
    <property type="entry name" value="Tetratricopeptide repeat domain"/>
    <property type="match status" value="1"/>
</dbReference>
<dbReference type="InterPro" id="IPR019734">
    <property type="entry name" value="TPR_rpt"/>
</dbReference>
<sequence length="462" mass="54972">MEQPITIYNHKQHPITLKALRLTNYVRAQIIEAIDDSRQLYYLFFYKGKYITAKTTSTLKRHSFTAKAFSDGHVHDAPHPFIQAITTNNPHMKVINNQQLLRKLNDKYPKHDQAYMLTMFESFISKQQLFDQLKAMFYEDRREGQLFSAYQIVRIMKDFAPNHSLVKSLTNDRIFKKYFTMYQNQDDKLFQHDMIESEKIMFHNHDEYLDRYINHLQSEARQLEITMTLYHQLMHHQTDALLSLFEQNFPDTLSNHDLLNLYDDLTTYTSTKALHNRLLTTCIEHGQVERLSSIVLRYDLDLSDHEATQLIDMFTRQPSDHLTSHPQGLQRLLLKLIEYNPDEIDRILQPIVSQLLTHYDLDELNKWLSPFRDLNPNADVLTKFDRIYTLNNDLDHIQSLGELYFEFKQWDQALDCFSMASELSPNDTKPLKWISKTYLEKGLKEESNVYQKMYIDMEKQAY</sequence>
<dbReference type="Proteomes" id="UP001549167">
    <property type="component" value="Unassembled WGS sequence"/>
</dbReference>
<keyword evidence="1" id="KW-0802">TPR repeat</keyword>
<evidence type="ECO:0000256" key="1">
    <source>
        <dbReference type="PROSITE-ProRule" id="PRU00339"/>
    </source>
</evidence>